<evidence type="ECO:0000313" key="2">
    <source>
        <dbReference type="EMBL" id="TCL70071.1"/>
    </source>
</evidence>
<evidence type="ECO:0000256" key="1">
    <source>
        <dbReference type="SAM" id="MobiDB-lite"/>
    </source>
</evidence>
<name>A0A4R1RU42_HYDET</name>
<evidence type="ECO:0000313" key="3">
    <source>
        <dbReference type="Proteomes" id="UP000295008"/>
    </source>
</evidence>
<feature type="compositionally biased region" description="Basic and acidic residues" evidence="1">
    <location>
        <begin position="25"/>
        <end position="36"/>
    </location>
</feature>
<protein>
    <submittedName>
        <fullName evidence="2">Uncharacterized protein</fullName>
    </submittedName>
</protein>
<feature type="region of interest" description="Disordered" evidence="1">
    <location>
        <begin position="1"/>
        <end position="36"/>
    </location>
</feature>
<reference evidence="2 3" key="1">
    <citation type="submission" date="2019-03" db="EMBL/GenBank/DDBJ databases">
        <title>Genomic Encyclopedia of Type Strains, Phase IV (KMG-IV): sequencing the most valuable type-strain genomes for metagenomic binning, comparative biology and taxonomic classification.</title>
        <authorList>
            <person name="Goeker M."/>
        </authorList>
    </citation>
    <scope>NUCLEOTIDE SEQUENCE [LARGE SCALE GENOMIC DNA]</scope>
    <source>
        <strain evidence="2 3">LX-B</strain>
    </source>
</reference>
<feature type="compositionally biased region" description="Polar residues" evidence="1">
    <location>
        <begin position="1"/>
        <end position="18"/>
    </location>
</feature>
<comment type="caution">
    <text evidence="2">The sequence shown here is derived from an EMBL/GenBank/DDBJ whole genome shotgun (WGS) entry which is preliminary data.</text>
</comment>
<accession>A0A4R1RU42</accession>
<sequence length="59" mass="6849">MRMGKKSNNFEKNGSHLSGYNAKLAEMREKEAKRRADLQAQYLRKIQQQQQEGDGPQPE</sequence>
<proteinExistence type="predicted"/>
<dbReference type="EMBL" id="SLUN01000010">
    <property type="protein sequence ID" value="TCL70071.1"/>
    <property type="molecule type" value="Genomic_DNA"/>
</dbReference>
<keyword evidence="3" id="KW-1185">Reference proteome</keyword>
<dbReference type="AlphaFoldDB" id="A0A4R1RU42"/>
<organism evidence="2 3">
    <name type="scientific">Hydrogenispora ethanolica</name>
    <dbReference type="NCBI Taxonomy" id="1082276"/>
    <lineage>
        <taxon>Bacteria</taxon>
        <taxon>Bacillati</taxon>
        <taxon>Bacillota</taxon>
        <taxon>Hydrogenispora</taxon>
    </lineage>
</organism>
<gene>
    <name evidence="2" type="ORF">EDC14_101060</name>
</gene>
<dbReference type="Proteomes" id="UP000295008">
    <property type="component" value="Unassembled WGS sequence"/>
</dbReference>